<dbReference type="Gene3D" id="1.10.260.40">
    <property type="entry name" value="lambda repressor-like DNA-binding domains"/>
    <property type="match status" value="1"/>
</dbReference>
<dbReference type="PROSITE" id="PS50932">
    <property type="entry name" value="HTH_LACI_2"/>
    <property type="match status" value="1"/>
</dbReference>
<dbReference type="GO" id="GO:0000976">
    <property type="term" value="F:transcription cis-regulatory region binding"/>
    <property type="evidence" value="ECO:0007669"/>
    <property type="project" value="TreeGrafter"/>
</dbReference>
<dbReference type="SMART" id="SM00354">
    <property type="entry name" value="HTH_LACI"/>
    <property type="match status" value="1"/>
</dbReference>
<dbReference type="CDD" id="cd06307">
    <property type="entry name" value="PBP1_sugar_binding"/>
    <property type="match status" value="1"/>
</dbReference>
<evidence type="ECO:0000256" key="3">
    <source>
        <dbReference type="ARBA" id="ARBA00023163"/>
    </source>
</evidence>
<dbReference type="CDD" id="cd01392">
    <property type="entry name" value="HTH_LacI"/>
    <property type="match status" value="1"/>
</dbReference>
<dbReference type="InterPro" id="IPR028082">
    <property type="entry name" value="Peripla_BP_I"/>
</dbReference>
<dbReference type="Pfam" id="PF00356">
    <property type="entry name" value="LacI"/>
    <property type="match status" value="1"/>
</dbReference>
<keyword evidence="2" id="KW-0238">DNA-binding</keyword>
<dbReference type="GO" id="GO:0003700">
    <property type="term" value="F:DNA-binding transcription factor activity"/>
    <property type="evidence" value="ECO:0007669"/>
    <property type="project" value="TreeGrafter"/>
</dbReference>
<reference evidence="5 6" key="1">
    <citation type="submission" date="2018-07" db="EMBL/GenBank/DDBJ databases">
        <title>Genomic Encyclopedia of Type Strains, Phase III (KMG-III): the genomes of soil and plant-associated and newly described type strains.</title>
        <authorList>
            <person name="Whitman W."/>
        </authorList>
    </citation>
    <scope>NUCLEOTIDE SEQUENCE [LARGE SCALE GENOMIC DNA]</scope>
    <source>
        <strain evidence="5 6">CECT 8525</strain>
    </source>
</reference>
<dbReference type="Proteomes" id="UP000253345">
    <property type="component" value="Unassembled WGS sequence"/>
</dbReference>
<feature type="domain" description="HTH lacI-type" evidence="4">
    <location>
        <begin position="31"/>
        <end position="86"/>
    </location>
</feature>
<evidence type="ECO:0000259" key="4">
    <source>
        <dbReference type="PROSITE" id="PS50932"/>
    </source>
</evidence>
<keyword evidence="3" id="KW-0804">Transcription</keyword>
<dbReference type="PROSITE" id="PS00356">
    <property type="entry name" value="HTH_LACI_1"/>
    <property type="match status" value="1"/>
</dbReference>
<dbReference type="EMBL" id="QPJL01000001">
    <property type="protein sequence ID" value="RCW89056.1"/>
    <property type="molecule type" value="Genomic_DNA"/>
</dbReference>
<name>A0A368ZC21_9RHOB</name>
<gene>
    <name evidence="5" type="ORF">DFP89_101497</name>
</gene>
<dbReference type="AlphaFoldDB" id="A0A368ZC21"/>
<accession>A0A368ZC21</accession>
<evidence type="ECO:0000256" key="1">
    <source>
        <dbReference type="ARBA" id="ARBA00023015"/>
    </source>
</evidence>
<dbReference type="InterPro" id="IPR000843">
    <property type="entry name" value="HTH_LacI"/>
</dbReference>
<dbReference type="PANTHER" id="PTHR30146">
    <property type="entry name" value="LACI-RELATED TRANSCRIPTIONAL REPRESSOR"/>
    <property type="match status" value="1"/>
</dbReference>
<dbReference type="InterPro" id="IPR025997">
    <property type="entry name" value="SBP_2_dom"/>
</dbReference>
<proteinExistence type="predicted"/>
<protein>
    <submittedName>
        <fullName evidence="5">LacI family transcriptional regulator</fullName>
    </submittedName>
</protein>
<dbReference type="Gene3D" id="3.40.50.2300">
    <property type="match status" value="2"/>
</dbReference>
<comment type="caution">
    <text evidence="5">The sequence shown here is derived from an EMBL/GenBank/DDBJ whole genome shotgun (WGS) entry which is preliminary data.</text>
</comment>
<dbReference type="InterPro" id="IPR010982">
    <property type="entry name" value="Lambda_DNA-bd_dom_sf"/>
</dbReference>
<organism evidence="5 6">
    <name type="scientific">Paracoccus lutimaris</name>
    <dbReference type="NCBI Taxonomy" id="1490030"/>
    <lineage>
        <taxon>Bacteria</taxon>
        <taxon>Pseudomonadati</taxon>
        <taxon>Pseudomonadota</taxon>
        <taxon>Alphaproteobacteria</taxon>
        <taxon>Rhodobacterales</taxon>
        <taxon>Paracoccaceae</taxon>
        <taxon>Paracoccus</taxon>
    </lineage>
</organism>
<dbReference type="Pfam" id="PF13407">
    <property type="entry name" value="Peripla_BP_4"/>
    <property type="match status" value="1"/>
</dbReference>
<dbReference type="SUPFAM" id="SSF53822">
    <property type="entry name" value="Periplasmic binding protein-like I"/>
    <property type="match status" value="1"/>
</dbReference>
<keyword evidence="1" id="KW-0805">Transcription regulation</keyword>
<dbReference type="SUPFAM" id="SSF47413">
    <property type="entry name" value="lambda repressor-like DNA-binding domains"/>
    <property type="match status" value="1"/>
</dbReference>
<evidence type="ECO:0000313" key="5">
    <source>
        <dbReference type="EMBL" id="RCW89056.1"/>
    </source>
</evidence>
<evidence type="ECO:0000256" key="2">
    <source>
        <dbReference type="ARBA" id="ARBA00023125"/>
    </source>
</evidence>
<evidence type="ECO:0000313" key="6">
    <source>
        <dbReference type="Proteomes" id="UP000253345"/>
    </source>
</evidence>
<dbReference type="PANTHER" id="PTHR30146:SF152">
    <property type="entry name" value="TRANSCRIPTIONAL REGULATORY PROTEIN"/>
    <property type="match status" value="1"/>
</dbReference>
<keyword evidence="6" id="KW-1185">Reference proteome</keyword>
<sequence>MQIGAENMSRHIMGMIGLHHSHNANPPMSRPTIIDLAKAAGVSTATVDRVLNGRQNVREETVRRVHDAAEAIGYHGANIIRYRLLADKPEFRLGLVLQKPRHAFYQDVLRIFEAQARACMLRRVQITARFAETARPEELAEILLSFKGRVDAVAATGLDHHLVTQAVQTLRGGGMPVYALLSDFAQGVRESYFGTNNLKVGRIAGWFISKLARQPGKVGLFVGGPRFHGHELRETGFRSFFRDAAPDFRLLDTQINLETRQLTYEATSNLLARHPDLVGLYVAGGGMEGAIQAVREAQAASRVVLIVNELTPESQSGLQDQTISVVLGTPVRQLAADLIALMIATSEKGMAETPGQRFFPSEVWTPESEFMR</sequence>